<name>U1G107_ENDPU</name>
<gene>
    <name evidence="1" type="ORF">EPUS_02429</name>
</gene>
<dbReference type="RefSeq" id="XP_007803526.1">
    <property type="nucleotide sequence ID" value="XM_007805335.1"/>
</dbReference>
<organism evidence="1 2">
    <name type="scientific">Endocarpon pusillum (strain Z07020 / HMAS-L-300199)</name>
    <name type="common">Lichen-forming fungus</name>
    <dbReference type="NCBI Taxonomy" id="1263415"/>
    <lineage>
        <taxon>Eukaryota</taxon>
        <taxon>Fungi</taxon>
        <taxon>Dikarya</taxon>
        <taxon>Ascomycota</taxon>
        <taxon>Pezizomycotina</taxon>
        <taxon>Eurotiomycetes</taxon>
        <taxon>Chaetothyriomycetidae</taxon>
        <taxon>Verrucariales</taxon>
        <taxon>Verrucariaceae</taxon>
        <taxon>Endocarpon</taxon>
    </lineage>
</organism>
<dbReference type="HOGENOM" id="CLU_075862_1_0_1"/>
<dbReference type="GO" id="GO:0006044">
    <property type="term" value="P:N-acetylglucosamine metabolic process"/>
    <property type="evidence" value="ECO:0007669"/>
    <property type="project" value="TreeGrafter"/>
</dbReference>
<dbReference type="OrthoDB" id="10053431at2759"/>
<dbReference type="eggNOG" id="ENOG502S263">
    <property type="taxonomic scope" value="Eukaryota"/>
</dbReference>
<dbReference type="Proteomes" id="UP000019373">
    <property type="component" value="Unassembled WGS sequence"/>
</dbReference>
<dbReference type="EMBL" id="KE721278">
    <property type="protein sequence ID" value="ERF70907.1"/>
    <property type="molecule type" value="Genomic_DNA"/>
</dbReference>
<dbReference type="OMA" id="KNWAALK"/>
<dbReference type="PANTHER" id="PTHR35020">
    <property type="entry name" value="N-ACETYLGLUCOSAMINE-INDUCED PROTEIN 1"/>
    <property type="match status" value="1"/>
</dbReference>
<protein>
    <recommendedName>
        <fullName evidence="3">N-acetylglucosamine-induced protein 1</fullName>
    </recommendedName>
</protein>
<dbReference type="InterPro" id="IPR022036">
    <property type="entry name" value="DUF3605"/>
</dbReference>
<dbReference type="Pfam" id="PF12239">
    <property type="entry name" value="DUF3605"/>
    <property type="match status" value="1"/>
</dbReference>
<evidence type="ECO:0000313" key="2">
    <source>
        <dbReference type="Proteomes" id="UP000019373"/>
    </source>
</evidence>
<proteinExistence type="predicted"/>
<accession>U1G107</accession>
<dbReference type="GO" id="GO:0005737">
    <property type="term" value="C:cytoplasm"/>
    <property type="evidence" value="ECO:0007669"/>
    <property type="project" value="TreeGrafter"/>
</dbReference>
<keyword evidence="2" id="KW-1185">Reference proteome</keyword>
<dbReference type="PANTHER" id="PTHR35020:SF4">
    <property type="entry name" value="N-ACETYLGLUCOSAMINE-INDUCED PROTEIN 1"/>
    <property type="match status" value="1"/>
</dbReference>
<dbReference type="GeneID" id="19237483"/>
<reference evidence="2" key="1">
    <citation type="journal article" date="2014" name="BMC Genomics">
        <title>Genome characteristics reveal the impact of lichenization on lichen-forming fungus Endocarpon pusillum Hedwig (Verrucariales, Ascomycota).</title>
        <authorList>
            <person name="Wang Y.-Y."/>
            <person name="Liu B."/>
            <person name="Zhang X.-Y."/>
            <person name="Zhou Q.-M."/>
            <person name="Zhang T."/>
            <person name="Li H."/>
            <person name="Yu Y.-F."/>
            <person name="Zhang X.-L."/>
            <person name="Hao X.-Y."/>
            <person name="Wang M."/>
            <person name="Wang L."/>
            <person name="Wei J.-C."/>
        </authorList>
    </citation>
    <scope>NUCLEOTIDE SEQUENCE [LARGE SCALE GENOMIC DNA]</scope>
    <source>
        <strain evidence="2">Z07020 / HMAS-L-300199</strain>
    </source>
</reference>
<evidence type="ECO:0000313" key="1">
    <source>
        <dbReference type="EMBL" id="ERF70907.1"/>
    </source>
</evidence>
<sequence>MPHAIYPHTLTMARPGSPSLGFITIPRGQSVSDCPKSAIIISPKTERIICTREEDFRRWTWSEVKEAIRINRIDLFQRTPTDLIRYVEFVHYLKKTFGSVLHFIQHERLHWPSVQPSGQAPFENPTDYKILYNDWPYGIDLDIVHLVVWTKFELEDDVTTNDLSQESRALIDAFVQKTFCGKNGVSRDSLIWFKNWKSLKSVHALEHFHVMLYKPDQEFLRRITGGDVAISEKLKS</sequence>
<dbReference type="AlphaFoldDB" id="U1G107"/>
<evidence type="ECO:0008006" key="3">
    <source>
        <dbReference type="Google" id="ProtNLM"/>
    </source>
</evidence>